<sequence length="169" mass="19420">MKCIQRLKTDCPRQIATIDQALTNLEGAQEELSELCSDDKIYEVYAMHLTCFYNEGSYSERCFRTHMNTSKNLLSHLDEQPLEMLCRNLLKTLECIQSNIAQKCGSEAGDLVPKLVKPMVRRSTHCTQYSVITTTQKPSATRGPRQGANTNNQINRKTEEYEYNLNKKY</sequence>
<feature type="region of interest" description="Disordered" evidence="1">
    <location>
        <begin position="135"/>
        <end position="157"/>
    </location>
</feature>
<name>A0ABQ9ECJ4_TEGGR</name>
<evidence type="ECO:0000256" key="1">
    <source>
        <dbReference type="SAM" id="MobiDB-lite"/>
    </source>
</evidence>
<evidence type="ECO:0000313" key="2">
    <source>
        <dbReference type="EMBL" id="KAJ8302249.1"/>
    </source>
</evidence>
<dbReference type="EMBL" id="JARBDR010000918">
    <property type="protein sequence ID" value="KAJ8302249.1"/>
    <property type="molecule type" value="Genomic_DNA"/>
</dbReference>
<keyword evidence="3" id="KW-1185">Reference proteome</keyword>
<evidence type="ECO:0000313" key="3">
    <source>
        <dbReference type="Proteomes" id="UP001217089"/>
    </source>
</evidence>
<reference evidence="2 3" key="1">
    <citation type="submission" date="2022-12" db="EMBL/GenBank/DDBJ databases">
        <title>Chromosome-level genome of Tegillarca granosa.</title>
        <authorList>
            <person name="Kim J."/>
        </authorList>
    </citation>
    <scope>NUCLEOTIDE SEQUENCE [LARGE SCALE GENOMIC DNA]</scope>
    <source>
        <strain evidence="2">Teg-2019</strain>
        <tissue evidence="2">Adductor muscle</tissue>
    </source>
</reference>
<protein>
    <submittedName>
        <fullName evidence="2">Uncharacterized protein</fullName>
    </submittedName>
</protein>
<dbReference type="Proteomes" id="UP001217089">
    <property type="component" value="Unassembled WGS sequence"/>
</dbReference>
<proteinExistence type="predicted"/>
<organism evidence="2 3">
    <name type="scientific">Tegillarca granosa</name>
    <name type="common">Malaysian cockle</name>
    <name type="synonym">Anadara granosa</name>
    <dbReference type="NCBI Taxonomy" id="220873"/>
    <lineage>
        <taxon>Eukaryota</taxon>
        <taxon>Metazoa</taxon>
        <taxon>Spiralia</taxon>
        <taxon>Lophotrochozoa</taxon>
        <taxon>Mollusca</taxon>
        <taxon>Bivalvia</taxon>
        <taxon>Autobranchia</taxon>
        <taxon>Pteriomorphia</taxon>
        <taxon>Arcoida</taxon>
        <taxon>Arcoidea</taxon>
        <taxon>Arcidae</taxon>
        <taxon>Tegillarca</taxon>
    </lineage>
</organism>
<accession>A0ABQ9ECJ4</accession>
<comment type="caution">
    <text evidence="2">The sequence shown here is derived from an EMBL/GenBank/DDBJ whole genome shotgun (WGS) entry which is preliminary data.</text>
</comment>
<gene>
    <name evidence="2" type="ORF">KUTeg_021236</name>
</gene>